<dbReference type="AlphaFoldDB" id="A0A1M7MQ44"/>
<dbReference type="Proteomes" id="UP000184184">
    <property type="component" value="Unassembled WGS sequence"/>
</dbReference>
<accession>A0A1M7MQ44</accession>
<dbReference type="Pfam" id="PF13487">
    <property type="entry name" value="HD_5"/>
    <property type="match status" value="1"/>
</dbReference>
<feature type="domain" description="HD" evidence="1">
    <location>
        <begin position="135"/>
        <end position="258"/>
    </location>
</feature>
<dbReference type="InterPro" id="IPR037522">
    <property type="entry name" value="HD_GYP_dom"/>
</dbReference>
<evidence type="ECO:0000259" key="2">
    <source>
        <dbReference type="PROSITE" id="PS51832"/>
    </source>
</evidence>
<dbReference type="PROSITE" id="PS51832">
    <property type="entry name" value="HD_GYP"/>
    <property type="match status" value="1"/>
</dbReference>
<dbReference type="OrthoDB" id="9759601at2"/>
<dbReference type="STRING" id="1027249.SAMN05216179_1314"/>
<dbReference type="NCBIfam" id="TIGR00277">
    <property type="entry name" value="HDIG"/>
    <property type="match status" value="1"/>
</dbReference>
<organism evidence="3 4">
    <name type="scientific">Gracilibacillus kekensis</name>
    <dbReference type="NCBI Taxonomy" id="1027249"/>
    <lineage>
        <taxon>Bacteria</taxon>
        <taxon>Bacillati</taxon>
        <taxon>Bacillota</taxon>
        <taxon>Bacilli</taxon>
        <taxon>Bacillales</taxon>
        <taxon>Bacillaceae</taxon>
        <taxon>Gracilibacillus</taxon>
    </lineage>
</organism>
<dbReference type="RefSeq" id="WP_073200900.1">
    <property type="nucleotide sequence ID" value="NZ_FRCZ01000002.1"/>
</dbReference>
<dbReference type="SUPFAM" id="SSF109604">
    <property type="entry name" value="HD-domain/PDEase-like"/>
    <property type="match status" value="1"/>
</dbReference>
<dbReference type="InterPro" id="IPR003607">
    <property type="entry name" value="HD/PDEase_dom"/>
</dbReference>
<keyword evidence="4" id="KW-1185">Reference proteome</keyword>
<sequence>MRIVPTTIIQSGVELAKPIYDVHGRVLLQKNIQLSQSMVNRLKNMGVTYVIVRDEDTDDIVVTPPIPDEQRIDAVQRIKSAFRSLQREDLTKNNFLLERTAFKLNDMVKDIAKEISQNDDVIHYLSDLLIIDDYVFSHSLNVSMYTLALAQELNFKPKELEDIGLGAILHDIGKIIIPDEILNKKAKLTNMEFEIIQTHTNYGFEILRKAHSIPLLVAHCAYQHHERLDGSGYPRGIKNEDIHPYARIIGVADVFDAVTSNRAYRDAMLPHEGLEILYGGAGSQFDQHLVEKFKKTVALFPNGLTVYLSDGSEGVVASQNPQMYDRPVIRIIKEKGLKVTPYDLDLAVVLDVMIINTGELVLSKT</sequence>
<dbReference type="PROSITE" id="PS51831">
    <property type="entry name" value="HD"/>
    <property type="match status" value="1"/>
</dbReference>
<dbReference type="CDD" id="cd00077">
    <property type="entry name" value="HDc"/>
    <property type="match status" value="1"/>
</dbReference>
<dbReference type="Gene3D" id="1.10.3210.10">
    <property type="entry name" value="Hypothetical protein af1432"/>
    <property type="match status" value="1"/>
</dbReference>
<name>A0A1M7MQ44_9BACI</name>
<dbReference type="EMBL" id="FRCZ01000002">
    <property type="protein sequence ID" value="SHM93101.1"/>
    <property type="molecule type" value="Genomic_DNA"/>
</dbReference>
<proteinExistence type="predicted"/>
<evidence type="ECO:0000313" key="3">
    <source>
        <dbReference type="EMBL" id="SHM93101.1"/>
    </source>
</evidence>
<dbReference type="PANTHER" id="PTHR43155:SF2">
    <property type="entry name" value="CYCLIC DI-GMP PHOSPHODIESTERASE PA4108"/>
    <property type="match status" value="1"/>
</dbReference>
<evidence type="ECO:0000313" key="4">
    <source>
        <dbReference type="Proteomes" id="UP000184184"/>
    </source>
</evidence>
<dbReference type="PANTHER" id="PTHR43155">
    <property type="entry name" value="CYCLIC DI-GMP PHOSPHODIESTERASE PA4108-RELATED"/>
    <property type="match status" value="1"/>
</dbReference>
<reference evidence="3 4" key="1">
    <citation type="submission" date="2016-11" db="EMBL/GenBank/DDBJ databases">
        <authorList>
            <person name="Jaros S."/>
            <person name="Januszkiewicz K."/>
            <person name="Wedrychowicz H."/>
        </authorList>
    </citation>
    <scope>NUCLEOTIDE SEQUENCE [LARGE SCALE GENOMIC DNA]</scope>
    <source>
        <strain evidence="3 4">CGMCC 1.10681</strain>
    </source>
</reference>
<protein>
    <submittedName>
        <fullName evidence="3">HDIG domain-containing protein</fullName>
    </submittedName>
</protein>
<gene>
    <name evidence="3" type="ORF">SAMN05216179_1314</name>
</gene>
<feature type="domain" description="HD-GYP" evidence="2">
    <location>
        <begin position="113"/>
        <end position="309"/>
    </location>
</feature>
<dbReference type="InterPro" id="IPR006675">
    <property type="entry name" value="HDIG_dom"/>
</dbReference>
<dbReference type="InterPro" id="IPR006674">
    <property type="entry name" value="HD_domain"/>
</dbReference>
<evidence type="ECO:0000259" key="1">
    <source>
        <dbReference type="PROSITE" id="PS51831"/>
    </source>
</evidence>
<dbReference type="SMART" id="SM00471">
    <property type="entry name" value="HDc"/>
    <property type="match status" value="1"/>
</dbReference>